<evidence type="ECO:0000313" key="2">
    <source>
        <dbReference type="EMBL" id="MFC3670113.1"/>
    </source>
</evidence>
<dbReference type="Proteomes" id="UP001595683">
    <property type="component" value="Unassembled WGS sequence"/>
</dbReference>
<accession>A0ABV7UY56</accession>
<evidence type="ECO:0000256" key="1">
    <source>
        <dbReference type="SAM" id="Phobius"/>
    </source>
</evidence>
<dbReference type="EMBL" id="JBHRYE010000003">
    <property type="protein sequence ID" value="MFC3670113.1"/>
    <property type="molecule type" value="Genomic_DNA"/>
</dbReference>
<keyword evidence="1" id="KW-0472">Membrane</keyword>
<comment type="caution">
    <text evidence="2">The sequence shown here is derived from an EMBL/GenBank/DDBJ whole genome shotgun (WGS) entry which is preliminary data.</text>
</comment>
<organism evidence="2 3">
    <name type="scientific">Novosphingobium pokkalii</name>
    <dbReference type="NCBI Taxonomy" id="1770194"/>
    <lineage>
        <taxon>Bacteria</taxon>
        <taxon>Pseudomonadati</taxon>
        <taxon>Pseudomonadota</taxon>
        <taxon>Alphaproteobacteria</taxon>
        <taxon>Sphingomonadales</taxon>
        <taxon>Sphingomonadaceae</taxon>
        <taxon>Novosphingobium</taxon>
    </lineage>
</organism>
<sequence length="165" mass="17391">MVVHAVVCLERVLMSLDCPGCGSDNVRRLSLVYEDGLHAFAGDGRDAAVALGTPGLGVQLGSSKARGTIQTAASAIATPPARHSYRPGLFLMIIALALVGPILGSRLVALALFLLGAVLLGRAVRYNRTIWPDDLLRWRATFRCQRCGRSFIPATDGGGSFGISS</sequence>
<evidence type="ECO:0000313" key="3">
    <source>
        <dbReference type="Proteomes" id="UP001595683"/>
    </source>
</evidence>
<proteinExistence type="predicted"/>
<reference evidence="3" key="1">
    <citation type="journal article" date="2019" name="Int. J. Syst. Evol. Microbiol.">
        <title>The Global Catalogue of Microorganisms (GCM) 10K type strain sequencing project: providing services to taxonomists for standard genome sequencing and annotation.</title>
        <authorList>
            <consortium name="The Broad Institute Genomics Platform"/>
            <consortium name="The Broad Institute Genome Sequencing Center for Infectious Disease"/>
            <person name="Wu L."/>
            <person name="Ma J."/>
        </authorList>
    </citation>
    <scope>NUCLEOTIDE SEQUENCE [LARGE SCALE GENOMIC DNA]</scope>
    <source>
        <strain evidence="3">KCTC 42224</strain>
    </source>
</reference>
<protein>
    <submittedName>
        <fullName evidence="2">Uncharacterized protein</fullName>
    </submittedName>
</protein>
<keyword evidence="1" id="KW-1133">Transmembrane helix</keyword>
<keyword evidence="1" id="KW-0812">Transmembrane</keyword>
<dbReference type="RefSeq" id="WP_191324971.1">
    <property type="nucleotide sequence ID" value="NZ_BMZP01000013.1"/>
</dbReference>
<feature type="transmembrane region" description="Helical" evidence="1">
    <location>
        <begin position="89"/>
        <end position="120"/>
    </location>
</feature>
<name>A0ABV7UY56_9SPHN</name>
<gene>
    <name evidence="2" type="ORF">ACFOOT_01615</name>
</gene>
<keyword evidence="3" id="KW-1185">Reference proteome</keyword>